<comment type="caution">
    <text evidence="3">The sequence shown here is derived from an EMBL/GenBank/DDBJ whole genome shotgun (WGS) entry which is preliminary data.</text>
</comment>
<evidence type="ECO:0000313" key="3">
    <source>
        <dbReference type="EMBL" id="MBC8585997.1"/>
    </source>
</evidence>
<dbReference type="Pfam" id="PF14262">
    <property type="entry name" value="Cthe_2159"/>
    <property type="match status" value="1"/>
</dbReference>
<dbReference type="AlphaFoldDB" id="A0A926ESV9"/>
<protein>
    <submittedName>
        <fullName evidence="3">Carbohydrate-binding domain-containing protein</fullName>
    </submittedName>
</protein>
<evidence type="ECO:0000256" key="1">
    <source>
        <dbReference type="SAM" id="MobiDB-lite"/>
    </source>
</evidence>
<feature type="region of interest" description="Disordered" evidence="1">
    <location>
        <begin position="573"/>
        <end position="632"/>
    </location>
</feature>
<evidence type="ECO:0000313" key="4">
    <source>
        <dbReference type="Proteomes" id="UP000623678"/>
    </source>
</evidence>
<name>A0A926ESV9_9FIRM</name>
<organism evidence="3 4">
    <name type="scientific">Youxingia wuxianensis</name>
    <dbReference type="NCBI Taxonomy" id="2763678"/>
    <lineage>
        <taxon>Bacteria</taxon>
        <taxon>Bacillati</taxon>
        <taxon>Bacillota</taxon>
        <taxon>Clostridia</taxon>
        <taxon>Eubacteriales</taxon>
        <taxon>Oscillospiraceae</taxon>
        <taxon>Youxingia</taxon>
    </lineage>
</organism>
<feature type="signal peptide" evidence="2">
    <location>
        <begin position="1"/>
        <end position="29"/>
    </location>
</feature>
<sequence>MKFYKGWMAGFLAAAAGLLVLSGCQGQDAAVDNNTGSQAGQNNAVQIVLKEGDIDIDGSGASASDGVVTITKAGNYRISGVLNAGQILVDAGKEDTVELILGGVDITNTAGAPLYVKQAGDVTVRLEEGTENIFTDAENYEFAVGEDEPDGAIFSKDDLTITGSGNLKVNASYKDGIVSKDDLTVESGEIQITAVGDAIRGKDSVTILDGVFTIDAGDDGIKSSNDTEAEKGWISISGGSFSIICAKDGVQAQTDMDISGGEFDITAGGGAETVDLQSQAAPGRPDRPAADSFALETTDESCKGIKAGGSLRVTGGSFTINSADDAVHSNGDVTIEDGEFTIATGDDGVHGDGALTIGGGTIVISKSYEGLEGATVDINGGEITLSASDDGINAAGGSDTDEFQGWPGADNFAEKSSYYVRITDGSLRIDASGDGIDSNGNIYFDGGTVVVDGPAGSGNSAIDYEGECLISGGTLTAAGSAGMAMSPQESSTQNILMIYFDSQQQAGVNIQIKNEAGDTIAEMTPAKAFQSIIFSTPEITQSETYSLWAGDTQLAQVTPSSVLTRISEDGSAVSAEMGIGGGRGGMGGRAPEGMAPPSDGSGPGGRTPPSDGTAPADRTPPPNSTDELPAAS</sequence>
<proteinExistence type="predicted"/>
<accession>A0A926ESV9</accession>
<dbReference type="RefSeq" id="WP_262395711.1">
    <property type="nucleotide sequence ID" value="NZ_JACRTD010000007.1"/>
</dbReference>
<feature type="compositionally biased region" description="Gly residues" evidence="1">
    <location>
        <begin position="578"/>
        <end position="590"/>
    </location>
</feature>
<gene>
    <name evidence="3" type="ORF">H8705_10415</name>
</gene>
<evidence type="ECO:0000256" key="2">
    <source>
        <dbReference type="SAM" id="SignalP"/>
    </source>
</evidence>
<keyword evidence="4" id="KW-1185">Reference proteome</keyword>
<dbReference type="EMBL" id="JACRTD010000007">
    <property type="protein sequence ID" value="MBC8585997.1"/>
    <property type="molecule type" value="Genomic_DNA"/>
</dbReference>
<dbReference type="Proteomes" id="UP000623678">
    <property type="component" value="Unassembled WGS sequence"/>
</dbReference>
<keyword evidence="2" id="KW-0732">Signal</keyword>
<reference evidence="3" key="1">
    <citation type="submission" date="2020-08" db="EMBL/GenBank/DDBJ databases">
        <title>Genome public.</title>
        <authorList>
            <person name="Liu C."/>
            <person name="Sun Q."/>
        </authorList>
    </citation>
    <scope>NUCLEOTIDE SEQUENCE</scope>
    <source>
        <strain evidence="3">NSJ-64</strain>
    </source>
</reference>
<feature type="chain" id="PRO_5036759985" evidence="2">
    <location>
        <begin position="30"/>
        <end position="632"/>
    </location>
</feature>
<dbReference type="PROSITE" id="PS51257">
    <property type="entry name" value="PROKAR_LIPOPROTEIN"/>
    <property type="match status" value="1"/>
</dbReference>
<dbReference type="InterPro" id="IPR025584">
    <property type="entry name" value="Cthe_2159"/>
</dbReference>